<dbReference type="Gene3D" id="2.60.40.10">
    <property type="entry name" value="Immunoglobulins"/>
    <property type="match status" value="1"/>
</dbReference>
<proteinExistence type="predicted"/>
<dbReference type="AlphaFoldDB" id="A0A0S8FRT7"/>
<comment type="caution">
    <text evidence="2">The sequence shown here is derived from an EMBL/GenBank/DDBJ whole genome shotgun (WGS) entry which is preliminary data.</text>
</comment>
<organism evidence="2 3">
    <name type="scientific">candidate division WOR_3 bacterium SM23_42</name>
    <dbReference type="NCBI Taxonomy" id="1703779"/>
    <lineage>
        <taxon>Bacteria</taxon>
        <taxon>Bacteria division WOR-3</taxon>
    </lineage>
</organism>
<accession>A0A0S8FRT7</accession>
<evidence type="ECO:0008006" key="4">
    <source>
        <dbReference type="Google" id="ProtNLM"/>
    </source>
</evidence>
<evidence type="ECO:0000313" key="2">
    <source>
        <dbReference type="EMBL" id="KPK63429.1"/>
    </source>
</evidence>
<dbReference type="STRING" id="1703779.AMJ83_07120"/>
<keyword evidence="1" id="KW-0812">Transmembrane</keyword>
<dbReference type="Proteomes" id="UP000051373">
    <property type="component" value="Unassembled WGS sequence"/>
</dbReference>
<sequence>MSRTAKRNAVIVNLLIVCILMIVIFDTDCKDPYEYEPPEDTLLTPPGPPLLVYPRDNFVFMDPAALPGASFAIHVQLDWQPVEHAELYELELTTDTLPPNTIYCDSDGWYFLIQNDNTKLCDYFWRVRAYSSDWQYFTEYTAQRRFEARWRPFAPQQLYPLYNGIIHVDSLPAQIDFVWFRTQDEEFYELNIFRDNVLVNYSIVPDTHWLEIVSDTGLYTWQVRAGSQCWQYASFWSPFWNFTVIQR</sequence>
<evidence type="ECO:0000313" key="3">
    <source>
        <dbReference type="Proteomes" id="UP000051373"/>
    </source>
</evidence>
<dbReference type="EMBL" id="LJUJ01000013">
    <property type="protein sequence ID" value="KPK63429.1"/>
    <property type="molecule type" value="Genomic_DNA"/>
</dbReference>
<keyword evidence="1" id="KW-1133">Transmembrane helix</keyword>
<protein>
    <recommendedName>
        <fullName evidence="4">Fibronectin type-III domain-containing protein</fullName>
    </recommendedName>
</protein>
<name>A0A0S8FRT7_UNCW3</name>
<reference evidence="2 3" key="1">
    <citation type="journal article" date="2015" name="Microbiome">
        <title>Genomic resolution of linkages in carbon, nitrogen, and sulfur cycling among widespread estuary sediment bacteria.</title>
        <authorList>
            <person name="Baker B.J."/>
            <person name="Lazar C.S."/>
            <person name="Teske A.P."/>
            <person name="Dick G.J."/>
        </authorList>
    </citation>
    <scope>NUCLEOTIDE SEQUENCE [LARGE SCALE GENOMIC DNA]</scope>
    <source>
        <strain evidence="2">SM23_42</strain>
    </source>
</reference>
<gene>
    <name evidence="2" type="ORF">AMJ83_07120</name>
</gene>
<evidence type="ECO:0000256" key="1">
    <source>
        <dbReference type="SAM" id="Phobius"/>
    </source>
</evidence>
<dbReference type="InterPro" id="IPR013783">
    <property type="entry name" value="Ig-like_fold"/>
</dbReference>
<feature type="transmembrane region" description="Helical" evidence="1">
    <location>
        <begin position="7"/>
        <end position="25"/>
    </location>
</feature>
<keyword evidence="1" id="KW-0472">Membrane</keyword>